<accession>A0AB39HCD7</accession>
<protein>
    <submittedName>
        <fullName evidence="2">FRG domain-containing protein</fullName>
    </submittedName>
</protein>
<organism evidence="2">
    <name type="scientific">Vibrio sp. HB236076</name>
    <dbReference type="NCBI Taxonomy" id="3232307"/>
    <lineage>
        <taxon>Bacteria</taxon>
        <taxon>Pseudomonadati</taxon>
        <taxon>Pseudomonadota</taxon>
        <taxon>Gammaproteobacteria</taxon>
        <taxon>Vibrionales</taxon>
        <taxon>Vibrionaceae</taxon>
        <taxon>Vibrio</taxon>
    </lineage>
</organism>
<name>A0AB39HCD7_9VIBR</name>
<dbReference type="EMBL" id="CP162601">
    <property type="protein sequence ID" value="XDK25102.1"/>
    <property type="molecule type" value="Genomic_DNA"/>
</dbReference>
<dbReference type="AlphaFoldDB" id="A0AB39HCD7"/>
<evidence type="ECO:0000259" key="1">
    <source>
        <dbReference type="SMART" id="SM00901"/>
    </source>
</evidence>
<feature type="domain" description="FRG" evidence="1">
    <location>
        <begin position="18"/>
        <end position="112"/>
    </location>
</feature>
<dbReference type="RefSeq" id="WP_306101761.1">
    <property type="nucleotide sequence ID" value="NZ_CP162601.1"/>
</dbReference>
<proteinExistence type="predicted"/>
<evidence type="ECO:0000313" key="2">
    <source>
        <dbReference type="EMBL" id="XDK25102.1"/>
    </source>
</evidence>
<dbReference type="SMART" id="SM00901">
    <property type="entry name" value="FRG"/>
    <property type="match status" value="1"/>
</dbReference>
<dbReference type="InterPro" id="IPR014966">
    <property type="entry name" value="FRG-dom"/>
</dbReference>
<sequence>MRKVINSLKQLELELEPFREGYLFRGQVKHYPDESGNTNIPTSFSRHGCIPPIMFKWTHYAKAMIRAFSGANYFDIDFEISQAILQHYGWRSFYVDLTKSPQIAAWFASNVFEEKKSIHMCEDLDENPVWLVHKTAKYTESSSTGHIYVIDLLALSTLGIKVHDLTLLQGDEGKLRFHAQQACLVGNLDHNLPYETIAAHFEVPAKILREFYQDSGISELSDVFPHKNEDFILSSLLNLPWESVPVDSPIPAFKRGLELPDYEAKLVKHLPPNIALYSDFWLSDNRGEEDNPFKNIIFYKMSQFVYYANTNERFELDRVTELLQSEGEFVIELDSLIKVIENHDVYEYEKGIHVRMDDDGYIWVSGLVIEHPCNVVSGVGVNQGWCYKVEGVNWNSVKHPQLCPCNNDLRHQLHFSMLRHLNESLETDNFKIENPLCYRDKDCSVR</sequence>
<reference evidence="2" key="1">
    <citation type="submission" date="2024-07" db="EMBL/GenBank/DDBJ databases">
        <title>Genome Analysis of a Potential Novel Vibrio Species Secreting pH- and Thermo-stable Alginate Lyase and its Application in Producing Alginate Oligosaccharides.</title>
        <authorList>
            <person name="Huang H."/>
            <person name="Bao K."/>
        </authorList>
    </citation>
    <scope>NUCLEOTIDE SEQUENCE</scope>
    <source>
        <strain evidence="2">HB236076</strain>
    </source>
</reference>
<gene>
    <name evidence="2" type="ORF">AB0763_00130</name>
</gene>
<dbReference type="KEGG" id="vih:AB0763_00130"/>